<gene>
    <name evidence="7" type="ORF">NOI20_15220</name>
</gene>
<dbReference type="Proteomes" id="UP001227162">
    <property type="component" value="Unassembled WGS sequence"/>
</dbReference>
<dbReference type="InterPro" id="IPR036909">
    <property type="entry name" value="Cyt_c-like_dom_sf"/>
</dbReference>
<keyword evidence="5" id="KW-0732">Signal</keyword>
<dbReference type="GO" id="GO:0009055">
    <property type="term" value="F:electron transfer activity"/>
    <property type="evidence" value="ECO:0007669"/>
    <property type="project" value="InterPro"/>
</dbReference>
<dbReference type="GO" id="GO:0020037">
    <property type="term" value="F:heme binding"/>
    <property type="evidence" value="ECO:0007669"/>
    <property type="project" value="InterPro"/>
</dbReference>
<dbReference type="GO" id="GO:0046872">
    <property type="term" value="F:metal ion binding"/>
    <property type="evidence" value="ECO:0007669"/>
    <property type="project" value="UniProtKB-KW"/>
</dbReference>
<keyword evidence="8" id="KW-1185">Reference proteome</keyword>
<evidence type="ECO:0000313" key="8">
    <source>
        <dbReference type="Proteomes" id="UP001227162"/>
    </source>
</evidence>
<accession>A0AAJ1X792</accession>
<protein>
    <submittedName>
        <fullName evidence="7">Cytochrome c</fullName>
    </submittedName>
</protein>
<reference evidence="7" key="1">
    <citation type="submission" date="2022-07" db="EMBL/GenBank/DDBJ databases">
        <authorList>
            <person name="Otstavnykh N."/>
            <person name="Isaeva M."/>
            <person name="Bystritskaya E."/>
        </authorList>
    </citation>
    <scope>NUCLEOTIDE SEQUENCE</scope>
    <source>
        <strain evidence="7">10Alg 79</strain>
    </source>
</reference>
<keyword evidence="1 4" id="KW-0349">Heme</keyword>
<evidence type="ECO:0000256" key="5">
    <source>
        <dbReference type="SAM" id="SignalP"/>
    </source>
</evidence>
<dbReference type="PROSITE" id="PS51007">
    <property type="entry name" value="CYTC"/>
    <property type="match status" value="1"/>
</dbReference>
<dbReference type="EMBL" id="JANFFA010000004">
    <property type="protein sequence ID" value="MDQ2095469.1"/>
    <property type="molecule type" value="Genomic_DNA"/>
</dbReference>
<name>A0AAJ1X792_9RHOB</name>
<proteinExistence type="predicted"/>
<dbReference type="Gene3D" id="1.10.760.10">
    <property type="entry name" value="Cytochrome c-like domain"/>
    <property type="match status" value="1"/>
</dbReference>
<keyword evidence="3 4" id="KW-0408">Iron</keyword>
<sequence>MRFSAWMLLASLGVSACVPQEMPEADEGAALFAENCAMCHGPAGRGDGELAGEIKAEQGLAPADLTRITRRHGGTFPRAFVLSYIDGYTRGRVTGVDMPEFGLLLEGESVPVDTGDGVMSPVPRPLAAIMVYLESIQR</sequence>
<evidence type="ECO:0000256" key="3">
    <source>
        <dbReference type="ARBA" id="ARBA00023004"/>
    </source>
</evidence>
<dbReference type="PROSITE" id="PS51257">
    <property type="entry name" value="PROKAR_LIPOPROTEIN"/>
    <property type="match status" value="1"/>
</dbReference>
<dbReference type="RefSeq" id="WP_317627086.1">
    <property type="nucleotide sequence ID" value="NZ_JANFFA010000004.1"/>
</dbReference>
<keyword evidence="2 4" id="KW-0479">Metal-binding</keyword>
<feature type="signal peptide" evidence="5">
    <location>
        <begin position="1"/>
        <end position="16"/>
    </location>
</feature>
<feature type="domain" description="Cytochrome c" evidence="6">
    <location>
        <begin position="23"/>
        <end position="137"/>
    </location>
</feature>
<evidence type="ECO:0000256" key="1">
    <source>
        <dbReference type="ARBA" id="ARBA00022617"/>
    </source>
</evidence>
<dbReference type="InterPro" id="IPR009056">
    <property type="entry name" value="Cyt_c-like_dom"/>
</dbReference>
<reference evidence="7" key="2">
    <citation type="submission" date="2023-04" db="EMBL/GenBank/DDBJ databases">
        <title>'Rhodoalgimonas zhirmunskyi' gen. nov., isolated from a red alga.</title>
        <authorList>
            <person name="Nedashkovskaya O.I."/>
            <person name="Otstavnykh N.Y."/>
            <person name="Bystritskaya E.P."/>
            <person name="Balabanova L.A."/>
            <person name="Isaeva M.P."/>
        </authorList>
    </citation>
    <scope>NUCLEOTIDE SEQUENCE</scope>
    <source>
        <strain evidence="7">10Alg 79</strain>
    </source>
</reference>
<dbReference type="SUPFAM" id="SSF46626">
    <property type="entry name" value="Cytochrome c"/>
    <property type="match status" value="1"/>
</dbReference>
<comment type="caution">
    <text evidence="7">The sequence shown here is derived from an EMBL/GenBank/DDBJ whole genome shotgun (WGS) entry which is preliminary data.</text>
</comment>
<evidence type="ECO:0000259" key="6">
    <source>
        <dbReference type="PROSITE" id="PS51007"/>
    </source>
</evidence>
<evidence type="ECO:0000313" key="7">
    <source>
        <dbReference type="EMBL" id="MDQ2095469.1"/>
    </source>
</evidence>
<dbReference type="Pfam" id="PF13442">
    <property type="entry name" value="Cytochrome_CBB3"/>
    <property type="match status" value="1"/>
</dbReference>
<evidence type="ECO:0000256" key="2">
    <source>
        <dbReference type="ARBA" id="ARBA00022723"/>
    </source>
</evidence>
<evidence type="ECO:0000256" key="4">
    <source>
        <dbReference type="PROSITE-ProRule" id="PRU00433"/>
    </source>
</evidence>
<organism evidence="7 8">
    <name type="scientific">Rhodalgimonas zhirmunskyi</name>
    <dbReference type="NCBI Taxonomy" id="2964767"/>
    <lineage>
        <taxon>Bacteria</taxon>
        <taxon>Pseudomonadati</taxon>
        <taxon>Pseudomonadota</taxon>
        <taxon>Alphaproteobacteria</taxon>
        <taxon>Rhodobacterales</taxon>
        <taxon>Roseobacteraceae</taxon>
        <taxon>Rhodalgimonas</taxon>
    </lineage>
</organism>
<feature type="chain" id="PRO_5042463042" evidence="5">
    <location>
        <begin position="17"/>
        <end position="138"/>
    </location>
</feature>
<dbReference type="AlphaFoldDB" id="A0AAJ1X792"/>